<organism evidence="1 2">
    <name type="scientific">Leucogyrophana mollusca</name>
    <dbReference type="NCBI Taxonomy" id="85980"/>
    <lineage>
        <taxon>Eukaryota</taxon>
        <taxon>Fungi</taxon>
        <taxon>Dikarya</taxon>
        <taxon>Basidiomycota</taxon>
        <taxon>Agaricomycotina</taxon>
        <taxon>Agaricomycetes</taxon>
        <taxon>Agaricomycetidae</taxon>
        <taxon>Boletales</taxon>
        <taxon>Boletales incertae sedis</taxon>
        <taxon>Leucogyrophana</taxon>
    </lineage>
</organism>
<sequence>MDPSIQDSTCRGLHRPIFRLNYLDLAGDLGSARDHFTVQFHAISEFLGPTQGGRSGRGGGPGSAGCGGGRAGCGGRRAGNGYQGRERLMLPNTTTMAVASHPLDQGQMDVINAMYHLLETRIVLQLRDCCAIELLSLTFDTNTTWLGCNRKNLLGATSTCDEKQKTFKVANKLLASGSQLKFKLDSCLGQEIELFGLLVATVTVVIAVTCVLLPMTRTGLDYKFCPP</sequence>
<evidence type="ECO:0000313" key="1">
    <source>
        <dbReference type="EMBL" id="KAH7918663.1"/>
    </source>
</evidence>
<proteinExistence type="predicted"/>
<keyword evidence="2" id="KW-1185">Reference proteome</keyword>
<evidence type="ECO:0000313" key="2">
    <source>
        <dbReference type="Proteomes" id="UP000790709"/>
    </source>
</evidence>
<comment type="caution">
    <text evidence="1">The sequence shown here is derived from an EMBL/GenBank/DDBJ whole genome shotgun (WGS) entry which is preliminary data.</text>
</comment>
<dbReference type="Proteomes" id="UP000790709">
    <property type="component" value="Unassembled WGS sequence"/>
</dbReference>
<reference evidence="1" key="1">
    <citation type="journal article" date="2021" name="New Phytol.">
        <title>Evolutionary innovations through gain and loss of genes in the ectomycorrhizal Boletales.</title>
        <authorList>
            <person name="Wu G."/>
            <person name="Miyauchi S."/>
            <person name="Morin E."/>
            <person name="Kuo A."/>
            <person name="Drula E."/>
            <person name="Varga T."/>
            <person name="Kohler A."/>
            <person name="Feng B."/>
            <person name="Cao Y."/>
            <person name="Lipzen A."/>
            <person name="Daum C."/>
            <person name="Hundley H."/>
            <person name="Pangilinan J."/>
            <person name="Johnson J."/>
            <person name="Barry K."/>
            <person name="LaButti K."/>
            <person name="Ng V."/>
            <person name="Ahrendt S."/>
            <person name="Min B."/>
            <person name="Choi I.G."/>
            <person name="Park H."/>
            <person name="Plett J.M."/>
            <person name="Magnuson J."/>
            <person name="Spatafora J.W."/>
            <person name="Nagy L.G."/>
            <person name="Henrissat B."/>
            <person name="Grigoriev I.V."/>
            <person name="Yang Z.L."/>
            <person name="Xu J."/>
            <person name="Martin F.M."/>
        </authorList>
    </citation>
    <scope>NUCLEOTIDE SEQUENCE</scope>
    <source>
        <strain evidence="1">KUC20120723A-06</strain>
    </source>
</reference>
<name>A0ACB8B0M4_9AGAM</name>
<gene>
    <name evidence="1" type="ORF">BV22DRAFT_1051583</name>
</gene>
<dbReference type="EMBL" id="MU266752">
    <property type="protein sequence ID" value="KAH7918663.1"/>
    <property type="molecule type" value="Genomic_DNA"/>
</dbReference>
<accession>A0ACB8B0M4</accession>
<protein>
    <submittedName>
        <fullName evidence="1">Uncharacterized protein</fullName>
    </submittedName>
</protein>